<gene>
    <name evidence="1" type="ORF">N4264_10890</name>
</gene>
<dbReference type="Proteomes" id="UP001064632">
    <property type="component" value="Chromosome"/>
</dbReference>
<dbReference type="EMBL" id="CP104694">
    <property type="protein sequence ID" value="UXI70105.1"/>
    <property type="molecule type" value="Genomic_DNA"/>
</dbReference>
<sequence length="185" mass="19144">MLFAGCLVISLPVEAALQCTERALEAPATPEGVYVNLMTGITGETEASVPGFDINLYAPANADPPGQLKFYWGQSSIGGAGVASIADTYAVLAPGDTIGPASLFTRAAFAGNTSAWQAGTTGFLGLRFRNEASAVINYGWVQLATTPPFGFPATILRWCYEDSGAAITIPAPPDSLFADGFDPGT</sequence>
<proteinExistence type="predicted"/>
<organism evidence="1 2">
    <name type="scientific">Tahibacter amnicola</name>
    <dbReference type="NCBI Taxonomy" id="2976241"/>
    <lineage>
        <taxon>Bacteria</taxon>
        <taxon>Pseudomonadati</taxon>
        <taxon>Pseudomonadota</taxon>
        <taxon>Gammaproteobacteria</taxon>
        <taxon>Lysobacterales</taxon>
        <taxon>Rhodanobacteraceae</taxon>
        <taxon>Tahibacter</taxon>
    </lineage>
</organism>
<dbReference type="RefSeq" id="WP_261697056.1">
    <property type="nucleotide sequence ID" value="NZ_CP104694.1"/>
</dbReference>
<reference evidence="1" key="1">
    <citation type="submission" date="2022-09" db="EMBL/GenBank/DDBJ databases">
        <title>Tahibacter sp. nov., isolated from a fresh water.</title>
        <authorList>
            <person name="Baek J.H."/>
            <person name="Lee J.K."/>
            <person name="Kim J.M."/>
            <person name="Jeon C.O."/>
        </authorList>
    </citation>
    <scope>NUCLEOTIDE SEQUENCE</scope>
    <source>
        <strain evidence="1">W38</strain>
    </source>
</reference>
<protein>
    <submittedName>
        <fullName evidence="1">Uncharacterized protein</fullName>
    </submittedName>
</protein>
<accession>A0ABY6BNY1</accession>
<keyword evidence="2" id="KW-1185">Reference proteome</keyword>
<evidence type="ECO:0000313" key="2">
    <source>
        <dbReference type="Proteomes" id="UP001064632"/>
    </source>
</evidence>
<evidence type="ECO:0000313" key="1">
    <source>
        <dbReference type="EMBL" id="UXI70105.1"/>
    </source>
</evidence>
<name>A0ABY6BNY1_9GAMM</name>